<organism evidence="1">
    <name type="scientific">Noccaea caerulescens</name>
    <name type="common">Alpine penny-cress</name>
    <name type="synonym">Thlaspi caerulescens</name>
    <dbReference type="NCBI Taxonomy" id="107243"/>
    <lineage>
        <taxon>Eukaryota</taxon>
        <taxon>Viridiplantae</taxon>
        <taxon>Streptophyta</taxon>
        <taxon>Embryophyta</taxon>
        <taxon>Tracheophyta</taxon>
        <taxon>Spermatophyta</taxon>
        <taxon>Magnoliopsida</taxon>
        <taxon>eudicotyledons</taxon>
        <taxon>Gunneridae</taxon>
        <taxon>Pentapetalae</taxon>
        <taxon>rosids</taxon>
        <taxon>malvids</taxon>
        <taxon>Brassicales</taxon>
        <taxon>Brassicaceae</taxon>
        <taxon>Coluteocarpeae</taxon>
        <taxon>Noccaea</taxon>
    </lineage>
</organism>
<dbReference type="AlphaFoldDB" id="A0A1J3DX51"/>
<protein>
    <submittedName>
        <fullName evidence="1">Uncharacterized protein</fullName>
    </submittedName>
</protein>
<evidence type="ECO:0000313" key="1">
    <source>
        <dbReference type="EMBL" id="JAU23751.1"/>
    </source>
</evidence>
<accession>A0A1J3DX51</accession>
<reference evidence="1" key="1">
    <citation type="submission" date="2016-07" db="EMBL/GenBank/DDBJ databases">
        <title>De novo transcriptome assembly of four accessions of the metal hyperaccumulator plant Noccaea caerulescens.</title>
        <authorList>
            <person name="Blande D."/>
            <person name="Halimaa P."/>
            <person name="Tervahauta A.I."/>
            <person name="Aarts M.G."/>
            <person name="Karenlampi S.O."/>
        </authorList>
    </citation>
    <scope>NUCLEOTIDE SEQUENCE</scope>
</reference>
<proteinExistence type="predicted"/>
<name>A0A1J3DX51_NOCCA</name>
<dbReference type="EMBL" id="GEVI01008569">
    <property type="protein sequence ID" value="JAU23751.1"/>
    <property type="molecule type" value="Transcribed_RNA"/>
</dbReference>
<sequence>MWSACIFVLHMKIFDDSLVDEDREGDAENSDESEVATGPAEIMLEILPGRSPVLDELVLVRFHSSTHLLRFLDLPLSLLFSSPKSPPSSNGF</sequence>
<gene>
    <name evidence="1" type="ORF">GA_TR277_c0_g1_i1_g.675</name>
</gene>